<evidence type="ECO:0000313" key="3">
    <source>
        <dbReference type="Proteomes" id="UP001575652"/>
    </source>
</evidence>
<keyword evidence="1" id="KW-0812">Transmembrane</keyword>
<name>A0ABV4UQJ3_9MICC</name>
<dbReference type="Proteomes" id="UP001575652">
    <property type="component" value="Unassembled WGS sequence"/>
</dbReference>
<dbReference type="EMBL" id="JBHDLJ010000016">
    <property type="protein sequence ID" value="MFB0835939.1"/>
    <property type="molecule type" value="Genomic_DNA"/>
</dbReference>
<organism evidence="2 3">
    <name type="scientific">Arthrobacter halodurans</name>
    <dbReference type="NCBI Taxonomy" id="516699"/>
    <lineage>
        <taxon>Bacteria</taxon>
        <taxon>Bacillati</taxon>
        <taxon>Actinomycetota</taxon>
        <taxon>Actinomycetes</taxon>
        <taxon>Micrococcales</taxon>
        <taxon>Micrococcaceae</taxon>
        <taxon>Arthrobacter</taxon>
    </lineage>
</organism>
<comment type="caution">
    <text evidence="2">The sequence shown here is derived from an EMBL/GenBank/DDBJ whole genome shotgun (WGS) entry which is preliminary data.</text>
</comment>
<feature type="transmembrane region" description="Helical" evidence="1">
    <location>
        <begin position="25"/>
        <end position="43"/>
    </location>
</feature>
<accession>A0ABV4UQJ3</accession>
<keyword evidence="1" id="KW-1133">Transmembrane helix</keyword>
<reference evidence="2 3" key="1">
    <citation type="submission" date="2024-09" db="EMBL/GenBank/DDBJ databases">
        <authorList>
            <person name="Salinas-Garcia M.A."/>
            <person name="Prieme A."/>
        </authorList>
    </citation>
    <scope>NUCLEOTIDE SEQUENCE [LARGE SCALE GENOMIC DNA]</scope>
    <source>
        <strain evidence="2 3">DSM 21081</strain>
    </source>
</reference>
<sequence>MNPTLIGLAVAAVLGWAALDHGFGGFLLMALFLAVGALAGRVLEGRLDLRGLRDALTGRRSSS</sequence>
<protein>
    <recommendedName>
        <fullName evidence="4">Small integral membrane protein</fullName>
    </recommendedName>
</protein>
<proteinExistence type="predicted"/>
<gene>
    <name evidence="2" type="ORF">ACETWP_15200</name>
</gene>
<evidence type="ECO:0000313" key="2">
    <source>
        <dbReference type="EMBL" id="MFB0835939.1"/>
    </source>
</evidence>
<evidence type="ECO:0008006" key="4">
    <source>
        <dbReference type="Google" id="ProtNLM"/>
    </source>
</evidence>
<keyword evidence="3" id="KW-1185">Reference proteome</keyword>
<dbReference type="RefSeq" id="WP_373973117.1">
    <property type="nucleotide sequence ID" value="NZ_JBHDLJ010000016.1"/>
</dbReference>
<evidence type="ECO:0000256" key="1">
    <source>
        <dbReference type="SAM" id="Phobius"/>
    </source>
</evidence>
<keyword evidence="1" id="KW-0472">Membrane</keyword>